<sequence>MREEEKQKSVNPLKAKWYKKKRWVYPAVYLGFAAVILASVLWYQNSIGDKLNEEADPIGYDERDSVPVIADAEVFKSPVDDKAVQVQKKYYDSEASEAAQEAALVFYNNTYFQNKGLNYATESGEPFEVKASLSGKVVKATQEPLLGYVVHIEHDNGVMTHYSSLADLQVEKGDTVKQGDVLGNAGMNLLDKESKVHAHFEVRKDGLAVNPEEYFNKSVTDVPDQKQDANKTNTDATDAEENADVDPAEKNDANETQNDDASPNENSTEDEDKSGA</sequence>
<dbReference type="Gene3D" id="2.70.70.10">
    <property type="entry name" value="Glucose Permease (Domain IIA)"/>
    <property type="match status" value="1"/>
</dbReference>
<feature type="compositionally biased region" description="Polar residues" evidence="1">
    <location>
        <begin position="254"/>
        <end position="266"/>
    </location>
</feature>
<name>A0ABS9H1S2_9BACL</name>
<proteinExistence type="predicted"/>
<accession>A0ABS9H1S2</accession>
<keyword evidence="2" id="KW-0472">Membrane</keyword>
<feature type="compositionally biased region" description="Acidic residues" evidence="1">
    <location>
        <begin position="237"/>
        <end position="246"/>
    </location>
</feature>
<evidence type="ECO:0000259" key="3">
    <source>
        <dbReference type="Pfam" id="PF01551"/>
    </source>
</evidence>
<evidence type="ECO:0000256" key="2">
    <source>
        <dbReference type="SAM" id="Phobius"/>
    </source>
</evidence>
<dbReference type="EMBL" id="JAKIJS010000001">
    <property type="protein sequence ID" value="MCF6138879.1"/>
    <property type="molecule type" value="Genomic_DNA"/>
</dbReference>
<dbReference type="InterPro" id="IPR011055">
    <property type="entry name" value="Dup_hybrid_motif"/>
</dbReference>
<reference evidence="4 5" key="1">
    <citation type="submission" date="2022-01" db="EMBL/GenBank/DDBJ databases">
        <title>Alkalihalobacillus sp. EGI L200015, a novel bacterium isolated from a salt lake sediment.</title>
        <authorList>
            <person name="Gao L."/>
            <person name="Fang B.-Z."/>
            <person name="Li W.-J."/>
        </authorList>
    </citation>
    <scope>NUCLEOTIDE SEQUENCE [LARGE SCALE GENOMIC DNA]</scope>
    <source>
        <strain evidence="4 5">KCTC 12718</strain>
    </source>
</reference>
<dbReference type="SUPFAM" id="SSF51261">
    <property type="entry name" value="Duplicated hybrid motif"/>
    <property type="match status" value="1"/>
</dbReference>
<dbReference type="RefSeq" id="WP_236337197.1">
    <property type="nucleotide sequence ID" value="NZ_JAKIJS010000001.1"/>
</dbReference>
<evidence type="ECO:0000313" key="4">
    <source>
        <dbReference type="EMBL" id="MCF6138879.1"/>
    </source>
</evidence>
<evidence type="ECO:0000256" key="1">
    <source>
        <dbReference type="SAM" id="MobiDB-lite"/>
    </source>
</evidence>
<dbReference type="CDD" id="cd12797">
    <property type="entry name" value="M23_peptidase"/>
    <property type="match status" value="1"/>
</dbReference>
<dbReference type="InterPro" id="IPR016047">
    <property type="entry name" value="M23ase_b-sheet_dom"/>
</dbReference>
<dbReference type="PANTHER" id="PTHR21666:SF291">
    <property type="entry name" value="STAGE II SPORULATION PROTEIN Q"/>
    <property type="match status" value="1"/>
</dbReference>
<feature type="region of interest" description="Disordered" evidence="1">
    <location>
        <begin position="218"/>
        <end position="276"/>
    </location>
</feature>
<comment type="caution">
    <text evidence="4">The sequence shown here is derived from an EMBL/GenBank/DDBJ whole genome shotgun (WGS) entry which is preliminary data.</text>
</comment>
<evidence type="ECO:0000313" key="5">
    <source>
        <dbReference type="Proteomes" id="UP001649381"/>
    </source>
</evidence>
<dbReference type="PANTHER" id="PTHR21666">
    <property type="entry name" value="PEPTIDASE-RELATED"/>
    <property type="match status" value="1"/>
</dbReference>
<feature type="compositionally biased region" description="Acidic residues" evidence="1">
    <location>
        <begin position="267"/>
        <end position="276"/>
    </location>
</feature>
<keyword evidence="2" id="KW-0812">Transmembrane</keyword>
<keyword evidence="2" id="KW-1133">Transmembrane helix</keyword>
<dbReference type="Proteomes" id="UP001649381">
    <property type="component" value="Unassembled WGS sequence"/>
</dbReference>
<dbReference type="InterPro" id="IPR050570">
    <property type="entry name" value="Cell_wall_metabolism_enzyme"/>
</dbReference>
<feature type="domain" description="M23ase beta-sheet core" evidence="3">
    <location>
        <begin position="114"/>
        <end position="211"/>
    </location>
</feature>
<feature type="transmembrane region" description="Helical" evidence="2">
    <location>
        <begin position="23"/>
        <end position="43"/>
    </location>
</feature>
<protein>
    <submittedName>
        <fullName evidence="4">M23 family metallopeptidase</fullName>
    </submittedName>
</protein>
<keyword evidence="5" id="KW-1185">Reference proteome</keyword>
<organism evidence="4 5">
    <name type="scientific">Pseudalkalibacillus berkeleyi</name>
    <dbReference type="NCBI Taxonomy" id="1069813"/>
    <lineage>
        <taxon>Bacteria</taxon>
        <taxon>Bacillati</taxon>
        <taxon>Bacillota</taxon>
        <taxon>Bacilli</taxon>
        <taxon>Bacillales</taxon>
        <taxon>Fictibacillaceae</taxon>
        <taxon>Pseudalkalibacillus</taxon>
    </lineage>
</organism>
<dbReference type="Pfam" id="PF01551">
    <property type="entry name" value="Peptidase_M23"/>
    <property type="match status" value="1"/>
</dbReference>
<gene>
    <name evidence="4" type="ORF">L2716_14165</name>
</gene>